<protein>
    <submittedName>
        <fullName evidence="1">Uncharacterized protein</fullName>
    </submittedName>
</protein>
<evidence type="ECO:0000313" key="1">
    <source>
        <dbReference type="EMBL" id="MCC9643270.1"/>
    </source>
</evidence>
<sequence>MAEINTRGFIAILFAYRLDRFVAETASKSSCKLQPIQTSPIRATGKVAYWMQVWTRPESLDRT</sequence>
<dbReference type="Proteomes" id="UP001430306">
    <property type="component" value="Unassembled WGS sequence"/>
</dbReference>
<reference evidence="1" key="1">
    <citation type="submission" date="2021-11" db="EMBL/GenBank/DDBJ databases">
        <title>Genome sequence.</title>
        <authorList>
            <person name="Sun Q."/>
        </authorList>
    </citation>
    <scope>NUCLEOTIDE SEQUENCE</scope>
    <source>
        <strain evidence="1">JC740</strain>
    </source>
</reference>
<keyword evidence="2" id="KW-1185">Reference proteome</keyword>
<gene>
    <name evidence="1" type="ORF">LOC71_13375</name>
</gene>
<dbReference type="RefSeq" id="WP_230274214.1">
    <property type="nucleotide sequence ID" value="NZ_JAJKFW010000023.1"/>
</dbReference>
<accession>A0ABS8NI83</accession>
<dbReference type="EMBL" id="JAJKFW010000023">
    <property type="protein sequence ID" value="MCC9643270.1"/>
    <property type="molecule type" value="Genomic_DNA"/>
</dbReference>
<proteinExistence type="predicted"/>
<name>A0ABS8NI83_9BACT</name>
<organism evidence="1 2">
    <name type="scientific">Rhodopirellula halodulae</name>
    <dbReference type="NCBI Taxonomy" id="2894198"/>
    <lineage>
        <taxon>Bacteria</taxon>
        <taxon>Pseudomonadati</taxon>
        <taxon>Planctomycetota</taxon>
        <taxon>Planctomycetia</taxon>
        <taxon>Pirellulales</taxon>
        <taxon>Pirellulaceae</taxon>
        <taxon>Rhodopirellula</taxon>
    </lineage>
</organism>
<evidence type="ECO:0000313" key="2">
    <source>
        <dbReference type="Proteomes" id="UP001430306"/>
    </source>
</evidence>
<comment type="caution">
    <text evidence="1">The sequence shown here is derived from an EMBL/GenBank/DDBJ whole genome shotgun (WGS) entry which is preliminary data.</text>
</comment>